<evidence type="ECO:0000256" key="2">
    <source>
        <dbReference type="ARBA" id="ARBA00022723"/>
    </source>
</evidence>
<dbReference type="Gene3D" id="3.40.630.10">
    <property type="entry name" value="Zn peptidases"/>
    <property type="match status" value="1"/>
</dbReference>
<dbReference type="PANTHER" id="PTHR43270:SF8">
    <property type="entry name" value="DI- AND TRIPEPTIDASE DUG2-RELATED"/>
    <property type="match status" value="1"/>
</dbReference>
<dbReference type="EMBL" id="CP002593">
    <property type="protein sequence ID" value="AEA26346.1"/>
    <property type="molecule type" value="Genomic_DNA"/>
</dbReference>
<protein>
    <submittedName>
        <fullName evidence="4">Peptidase M20</fullName>
    </submittedName>
</protein>
<dbReference type="PANTHER" id="PTHR43270">
    <property type="entry name" value="BETA-ALA-HIS DIPEPTIDASE"/>
    <property type="match status" value="1"/>
</dbReference>
<dbReference type="Gene3D" id="3.30.70.360">
    <property type="match status" value="1"/>
</dbReference>
<dbReference type="GO" id="GO:0008233">
    <property type="term" value="F:peptidase activity"/>
    <property type="evidence" value="ECO:0007669"/>
    <property type="project" value="UniProtKB-KW"/>
</dbReference>
<accession>F4CUN2</accession>
<dbReference type="GO" id="GO:0006508">
    <property type="term" value="P:proteolysis"/>
    <property type="evidence" value="ECO:0007669"/>
    <property type="project" value="UniProtKB-KW"/>
</dbReference>
<keyword evidence="2" id="KW-0479">Metal-binding</keyword>
<dbReference type="InterPro" id="IPR002933">
    <property type="entry name" value="Peptidase_M20"/>
</dbReference>
<dbReference type="STRING" id="675635.Psed_4183"/>
<organism evidence="4 5">
    <name type="scientific">Pseudonocardia dioxanivorans (strain ATCC 55486 / DSM 44775 / JCM 13855 / CB1190)</name>
    <dbReference type="NCBI Taxonomy" id="675635"/>
    <lineage>
        <taxon>Bacteria</taxon>
        <taxon>Bacillati</taxon>
        <taxon>Actinomycetota</taxon>
        <taxon>Actinomycetes</taxon>
        <taxon>Pseudonocardiales</taxon>
        <taxon>Pseudonocardiaceae</taxon>
        <taxon>Pseudonocardia</taxon>
    </lineage>
</organism>
<proteinExistence type="predicted"/>
<evidence type="ECO:0000313" key="5">
    <source>
        <dbReference type="Proteomes" id="UP000007809"/>
    </source>
</evidence>
<dbReference type="GO" id="GO:0046872">
    <property type="term" value="F:metal ion binding"/>
    <property type="evidence" value="ECO:0007669"/>
    <property type="project" value="UniProtKB-KW"/>
</dbReference>
<dbReference type="Pfam" id="PF01546">
    <property type="entry name" value="Peptidase_M20"/>
    <property type="match status" value="1"/>
</dbReference>
<name>F4CUN2_PSEUX</name>
<evidence type="ECO:0000313" key="4">
    <source>
        <dbReference type="EMBL" id="AEA26346.1"/>
    </source>
</evidence>
<sequence length="460" mass="49278">MVTPAAPAQERVAAVWEAIDASFDGYLDELEELCRFRSRREEPDGMLATKEWIERRLRALGASIEVVESARAYPYLLARVGTGERSLLNFNHYDVEVEPPGPDEAWTTPPYEPARRDGRMFARGIADDKAALLSRIHVVDAFVKAGVELPVEVRFLIEGKRTLGAPALAEVVDCFPDFVRADGALWENSWSDFDGRPLLKLGEKGILYLELRCRALDRDLSSQNAILLPQAAARVTAAVAALTRSTDGRHVPGFLESVTPWGEIDAATLAAMPFDREYLIGRAGESLRESLTAVDAPAYTVRTSPTIVLSWIHAGPPAGSVALGVPAECSAGIEVRLVPGQTTDGVLAAFRSFLAGEGLDTGLEIEVRRAGEPESTDSSGWFAGVVAAAAELAHGVLPVLEATTVWIGTRALVAAAGVPVVGVGIARPDSGVDGPDENILIEDYRLALRHLAAIIVGMAT</sequence>
<keyword evidence="1" id="KW-0645">Protease</keyword>
<reference evidence="4 5" key="1">
    <citation type="journal article" date="2011" name="J. Bacteriol.">
        <title>Genome sequence of the 1,4-dioxane-degrading Pseudonocardia dioxanivorans strain CB1190.</title>
        <authorList>
            <person name="Sales C.M."/>
            <person name="Mahendra S."/>
            <person name="Grostern A."/>
            <person name="Parales R.E."/>
            <person name="Goodwin L.A."/>
            <person name="Woyke T."/>
            <person name="Nolan M."/>
            <person name="Lapidus A."/>
            <person name="Chertkov O."/>
            <person name="Ovchinnikova G."/>
            <person name="Sczyrba A."/>
            <person name="Alvarez-Cohen L."/>
        </authorList>
    </citation>
    <scope>NUCLEOTIDE SEQUENCE [LARGE SCALE GENOMIC DNA]</scope>
    <source>
        <strain evidence="5">ATCC 55486 / DSM 44775 / JCM 13855 / CB1190</strain>
    </source>
</reference>
<evidence type="ECO:0000256" key="1">
    <source>
        <dbReference type="ARBA" id="ARBA00022670"/>
    </source>
</evidence>
<dbReference type="KEGG" id="pdx:Psed_4183"/>
<keyword evidence="3" id="KW-0378">Hydrolase</keyword>
<dbReference type="HOGENOM" id="CLU_029469_2_1_11"/>
<gene>
    <name evidence="4" type="ordered locus">Psed_4183</name>
</gene>
<keyword evidence="5" id="KW-1185">Reference proteome</keyword>
<evidence type="ECO:0000256" key="3">
    <source>
        <dbReference type="ARBA" id="ARBA00022801"/>
    </source>
</evidence>
<dbReference type="Proteomes" id="UP000007809">
    <property type="component" value="Chromosome"/>
</dbReference>
<dbReference type="SUPFAM" id="SSF53187">
    <property type="entry name" value="Zn-dependent exopeptidases"/>
    <property type="match status" value="1"/>
</dbReference>
<dbReference type="InterPro" id="IPR051458">
    <property type="entry name" value="Cyt/Met_Dipeptidase"/>
</dbReference>
<dbReference type="eggNOG" id="COG0624">
    <property type="taxonomic scope" value="Bacteria"/>
</dbReference>
<dbReference type="AlphaFoldDB" id="F4CUN2"/>